<evidence type="ECO:0000256" key="2">
    <source>
        <dbReference type="SAM" id="SignalP"/>
    </source>
</evidence>
<comment type="caution">
    <text evidence="3">The sequence shown here is derived from an EMBL/GenBank/DDBJ whole genome shotgun (WGS) entry which is preliminary data.</text>
</comment>
<feature type="compositionally biased region" description="Pro residues" evidence="1">
    <location>
        <begin position="101"/>
        <end position="111"/>
    </location>
</feature>
<evidence type="ECO:0000313" key="4">
    <source>
        <dbReference type="Proteomes" id="UP001519460"/>
    </source>
</evidence>
<sequence>MRSLLCVCLVGLMVCSVKSQDQGQQQNTNTPSSDQTPPAGNNSTGQDQNNTEAKAQQEFLEFNRELTGALLYIRDQVVASVNNIAGTCGCQDLRSAFQFQPPYPPRTPGGQPPAGGRPVNPNNPGNPGNPGNPLNTGANTRAGRLPTY</sequence>
<evidence type="ECO:0000313" key="3">
    <source>
        <dbReference type="EMBL" id="KAK7474846.1"/>
    </source>
</evidence>
<gene>
    <name evidence="3" type="ORF">BaRGS_00033918</name>
</gene>
<organism evidence="3 4">
    <name type="scientific">Batillaria attramentaria</name>
    <dbReference type="NCBI Taxonomy" id="370345"/>
    <lineage>
        <taxon>Eukaryota</taxon>
        <taxon>Metazoa</taxon>
        <taxon>Spiralia</taxon>
        <taxon>Lophotrochozoa</taxon>
        <taxon>Mollusca</taxon>
        <taxon>Gastropoda</taxon>
        <taxon>Caenogastropoda</taxon>
        <taxon>Sorbeoconcha</taxon>
        <taxon>Cerithioidea</taxon>
        <taxon>Batillariidae</taxon>
        <taxon>Batillaria</taxon>
    </lineage>
</organism>
<protein>
    <submittedName>
        <fullName evidence="3">Uncharacterized protein</fullName>
    </submittedName>
</protein>
<dbReference type="AlphaFoldDB" id="A0ABD0JJ12"/>
<name>A0ABD0JJ12_9CAEN</name>
<feature type="region of interest" description="Disordered" evidence="1">
    <location>
        <begin position="21"/>
        <end position="57"/>
    </location>
</feature>
<reference evidence="3 4" key="1">
    <citation type="journal article" date="2023" name="Sci. Data">
        <title>Genome assembly of the Korean intertidal mud-creeper Batillaria attramentaria.</title>
        <authorList>
            <person name="Patra A.K."/>
            <person name="Ho P.T."/>
            <person name="Jun S."/>
            <person name="Lee S.J."/>
            <person name="Kim Y."/>
            <person name="Won Y.J."/>
        </authorList>
    </citation>
    <scope>NUCLEOTIDE SEQUENCE [LARGE SCALE GENOMIC DNA]</scope>
    <source>
        <strain evidence="3">Wonlab-2016</strain>
    </source>
</reference>
<dbReference type="EMBL" id="JACVVK020000423">
    <property type="protein sequence ID" value="KAK7474846.1"/>
    <property type="molecule type" value="Genomic_DNA"/>
</dbReference>
<feature type="compositionally biased region" description="Low complexity" evidence="1">
    <location>
        <begin position="114"/>
        <end position="139"/>
    </location>
</feature>
<proteinExistence type="predicted"/>
<feature type="chain" id="PRO_5044861182" evidence="2">
    <location>
        <begin position="20"/>
        <end position="148"/>
    </location>
</feature>
<keyword evidence="2" id="KW-0732">Signal</keyword>
<feature type="signal peptide" evidence="2">
    <location>
        <begin position="1"/>
        <end position="19"/>
    </location>
</feature>
<dbReference type="Proteomes" id="UP001519460">
    <property type="component" value="Unassembled WGS sequence"/>
</dbReference>
<feature type="compositionally biased region" description="Polar residues" evidence="1">
    <location>
        <begin position="21"/>
        <end position="54"/>
    </location>
</feature>
<feature type="region of interest" description="Disordered" evidence="1">
    <location>
        <begin position="96"/>
        <end position="148"/>
    </location>
</feature>
<evidence type="ECO:0000256" key="1">
    <source>
        <dbReference type="SAM" id="MobiDB-lite"/>
    </source>
</evidence>
<keyword evidence="4" id="KW-1185">Reference proteome</keyword>
<accession>A0ABD0JJ12</accession>